<dbReference type="NCBIfam" id="TIGR00216">
    <property type="entry name" value="ispH_lytB"/>
    <property type="match status" value="1"/>
</dbReference>
<gene>
    <name evidence="9" type="ORF">GCM10023143_23220</name>
</gene>
<organism evidence="9 10">
    <name type="scientific">Compostibacter hankyongensis</name>
    <dbReference type="NCBI Taxonomy" id="1007089"/>
    <lineage>
        <taxon>Bacteria</taxon>
        <taxon>Pseudomonadati</taxon>
        <taxon>Bacteroidota</taxon>
        <taxon>Chitinophagia</taxon>
        <taxon>Chitinophagales</taxon>
        <taxon>Chitinophagaceae</taxon>
        <taxon>Compostibacter</taxon>
    </lineage>
</organism>
<accession>A0ABP8FXR5</accession>
<dbReference type="Gene3D" id="3.40.50.11270">
    <property type="match status" value="1"/>
</dbReference>
<dbReference type="PANTHER" id="PTHR31619:SF5">
    <property type="entry name" value="4-HYDROXY-3-METHYLBUT-2-ENYL DIPHOSPHATE REDUCTASE, CHLOROPLASTIC"/>
    <property type="match status" value="1"/>
</dbReference>
<comment type="pathway">
    <text evidence="7">Isoprenoid biosynthesis; isopentenyl diphosphate biosynthesis via DXP pathway; isopentenyl diphosphate from 1-deoxy-D-xylulose 5-phosphate: step 6/6.</text>
</comment>
<evidence type="ECO:0000256" key="2">
    <source>
        <dbReference type="ARBA" id="ARBA00022485"/>
    </source>
</evidence>
<dbReference type="NCBIfam" id="NF009911">
    <property type="entry name" value="PRK13371.1"/>
    <property type="match status" value="1"/>
</dbReference>
<evidence type="ECO:0000313" key="9">
    <source>
        <dbReference type="EMBL" id="GAA4313145.1"/>
    </source>
</evidence>
<protein>
    <submittedName>
        <fullName evidence="9">4-hydroxy-3-methylbut-2-enyl diphosphate reductase</fullName>
    </submittedName>
</protein>
<dbReference type="InterPro" id="IPR003451">
    <property type="entry name" value="LytB/IspH"/>
</dbReference>
<keyword evidence="4" id="KW-0560">Oxidoreductase</keyword>
<comment type="cofactor">
    <cofactor evidence="1">
        <name>[4Fe-4S] cluster</name>
        <dbReference type="ChEBI" id="CHEBI:49883"/>
    </cofactor>
</comment>
<evidence type="ECO:0000256" key="8">
    <source>
        <dbReference type="ARBA" id="ARBA00046314"/>
    </source>
</evidence>
<evidence type="ECO:0000256" key="4">
    <source>
        <dbReference type="ARBA" id="ARBA00023002"/>
    </source>
</evidence>
<evidence type="ECO:0000256" key="3">
    <source>
        <dbReference type="ARBA" id="ARBA00022723"/>
    </source>
</evidence>
<evidence type="ECO:0000313" key="10">
    <source>
        <dbReference type="Proteomes" id="UP001501207"/>
    </source>
</evidence>
<comment type="pathway">
    <text evidence="8">Isoprenoid biosynthesis; dimethylallyl diphosphate biosynthesis; dimethylallyl diphosphate from (2E)-4-hydroxy-3-methylbutenyl diphosphate: step 1/1.</text>
</comment>
<keyword evidence="5" id="KW-0408">Iron</keyword>
<proteinExistence type="predicted"/>
<keyword evidence="10" id="KW-1185">Reference proteome</keyword>
<dbReference type="Gene3D" id="3.40.1010.20">
    <property type="entry name" value="4-hydroxy-3-methylbut-2-enyl diphosphate reductase, catalytic domain"/>
    <property type="match status" value="2"/>
</dbReference>
<dbReference type="EMBL" id="BAABFN010000005">
    <property type="protein sequence ID" value="GAA4313145.1"/>
    <property type="molecule type" value="Genomic_DNA"/>
</dbReference>
<name>A0ABP8FXR5_9BACT</name>
<evidence type="ECO:0000256" key="5">
    <source>
        <dbReference type="ARBA" id="ARBA00023004"/>
    </source>
</evidence>
<evidence type="ECO:0000256" key="6">
    <source>
        <dbReference type="ARBA" id="ARBA00023014"/>
    </source>
</evidence>
<dbReference type="Pfam" id="PF02401">
    <property type="entry name" value="LYTB"/>
    <property type="match status" value="1"/>
</dbReference>
<dbReference type="CDD" id="cd13944">
    <property type="entry name" value="lytB_ispH"/>
    <property type="match status" value="1"/>
</dbReference>
<comment type="caution">
    <text evidence="9">The sequence shown here is derived from an EMBL/GenBank/DDBJ whole genome shotgun (WGS) entry which is preliminary data.</text>
</comment>
<reference evidence="10" key="1">
    <citation type="journal article" date="2019" name="Int. J. Syst. Evol. Microbiol.">
        <title>The Global Catalogue of Microorganisms (GCM) 10K type strain sequencing project: providing services to taxonomists for standard genome sequencing and annotation.</title>
        <authorList>
            <consortium name="The Broad Institute Genomics Platform"/>
            <consortium name="The Broad Institute Genome Sequencing Center for Infectious Disease"/>
            <person name="Wu L."/>
            <person name="Ma J."/>
        </authorList>
    </citation>
    <scope>NUCLEOTIDE SEQUENCE [LARGE SCALE GENOMIC DNA]</scope>
    <source>
        <strain evidence="10">JCM 17664</strain>
    </source>
</reference>
<dbReference type="Proteomes" id="UP001501207">
    <property type="component" value="Unassembled WGS sequence"/>
</dbReference>
<evidence type="ECO:0000256" key="1">
    <source>
        <dbReference type="ARBA" id="ARBA00001966"/>
    </source>
</evidence>
<keyword evidence="6" id="KW-0411">Iron-sulfur</keyword>
<evidence type="ECO:0000256" key="7">
    <source>
        <dbReference type="ARBA" id="ARBA00046313"/>
    </source>
</evidence>
<dbReference type="PANTHER" id="PTHR31619">
    <property type="entry name" value="4-HYDROXY-3-METHYLBUT-2-ENYL DIPHOSPHATE REDUCTASE, CHLOROPLASTIC"/>
    <property type="match status" value="1"/>
</dbReference>
<sequence>MKTFNIPIIYRSPLISAIKERRKQQDRMKKDFLPTMLDFGPVQVLLARHFGFCYGVENAIEISFRALDENPGKRIFLLSEMIHNPHVNQDLRQRGIRFIMDTAGKQLIPWDTFRPDDIIIIPAFGTTLEIEEQLQARGVTPLRYNTTCPFVERVWNKAEAIGKKDYTVIVHGKPGHEETRATFSHSRAHAPTVVVRNLKEAQQLTAFIRGTEPPGRFYEIFKGQYSNGFDVEKDLQRVGVVNQTTMLATETQSIADHIKEVMTEVYGLSPANAFDRFADTRDTLCYATNDNQSAILGMLRENADLAIVVGGYNSSNTSHLVELCEQQLPTYFISSEEKMLSRHEILHWNYHTQQELHSSGFLPEKEPLRIMLTSGASCPDALVEGVLRKLLAFYGLEDKIDEMVKHYTRQNEGTAK</sequence>
<keyword evidence="2" id="KW-0004">4Fe-4S</keyword>
<keyword evidence="3" id="KW-0479">Metal-binding</keyword>
<dbReference type="RefSeq" id="WP_344979451.1">
    <property type="nucleotide sequence ID" value="NZ_BAABFN010000005.1"/>
</dbReference>